<accession>A0A9Q0HEF5</accession>
<reference evidence="2" key="1">
    <citation type="journal article" date="2023" name="Plant J.">
        <title>The genome of the king protea, Protea cynaroides.</title>
        <authorList>
            <person name="Chang J."/>
            <person name="Duong T.A."/>
            <person name="Schoeman C."/>
            <person name="Ma X."/>
            <person name="Roodt D."/>
            <person name="Barker N."/>
            <person name="Li Z."/>
            <person name="Van de Peer Y."/>
            <person name="Mizrachi E."/>
        </authorList>
    </citation>
    <scope>NUCLEOTIDE SEQUENCE</scope>
    <source>
        <tissue evidence="2">Young leaves</tissue>
    </source>
</reference>
<dbReference type="EMBL" id="JAMYWD010000008">
    <property type="protein sequence ID" value="KAJ4962139.1"/>
    <property type="molecule type" value="Genomic_DNA"/>
</dbReference>
<dbReference type="AlphaFoldDB" id="A0A9Q0HEF5"/>
<proteinExistence type="predicted"/>
<keyword evidence="3" id="KW-1185">Reference proteome</keyword>
<keyword evidence="1" id="KW-0472">Membrane</keyword>
<evidence type="ECO:0000256" key="1">
    <source>
        <dbReference type="SAM" id="Phobius"/>
    </source>
</evidence>
<name>A0A9Q0HEF5_9MAGN</name>
<protein>
    <submittedName>
        <fullName evidence="2">Uncharacterized protein</fullName>
    </submittedName>
</protein>
<organism evidence="2 3">
    <name type="scientific">Protea cynaroides</name>
    <dbReference type="NCBI Taxonomy" id="273540"/>
    <lineage>
        <taxon>Eukaryota</taxon>
        <taxon>Viridiplantae</taxon>
        <taxon>Streptophyta</taxon>
        <taxon>Embryophyta</taxon>
        <taxon>Tracheophyta</taxon>
        <taxon>Spermatophyta</taxon>
        <taxon>Magnoliopsida</taxon>
        <taxon>Proteales</taxon>
        <taxon>Proteaceae</taxon>
        <taxon>Protea</taxon>
    </lineage>
</organism>
<dbReference type="Proteomes" id="UP001141806">
    <property type="component" value="Unassembled WGS sequence"/>
</dbReference>
<keyword evidence="1" id="KW-1133">Transmembrane helix</keyword>
<evidence type="ECO:0000313" key="2">
    <source>
        <dbReference type="EMBL" id="KAJ4962139.1"/>
    </source>
</evidence>
<keyword evidence="1" id="KW-0812">Transmembrane</keyword>
<gene>
    <name evidence="2" type="ORF">NE237_022078</name>
</gene>
<evidence type="ECO:0000313" key="3">
    <source>
        <dbReference type="Proteomes" id="UP001141806"/>
    </source>
</evidence>
<comment type="caution">
    <text evidence="2">The sequence shown here is derived from an EMBL/GenBank/DDBJ whole genome shotgun (WGS) entry which is preliminary data.</text>
</comment>
<sequence length="168" mass="19248">MPETYWVLCNNREKQGLSKVGSLSFSEFVEKNHLKIKDDGYEKEGQLDQVQEDDTEKNFQSDVVGANLIKGGRSRFSGQSKKKMMLRMPVLFLLVVIVFAPIILYIGKLAIFTTLPSFVLPLVEVVEVDFLFSFSSRWLRDKEIESPFIGNLLFLDIEVLKDASYRNS</sequence>
<feature type="transmembrane region" description="Helical" evidence="1">
    <location>
        <begin position="90"/>
        <end position="112"/>
    </location>
</feature>